<evidence type="ECO:0000256" key="2">
    <source>
        <dbReference type="ARBA" id="ARBA00023015"/>
    </source>
</evidence>
<accession>A0A9P6M8Y5</accession>
<keyword evidence="4" id="KW-0539">Nucleus</keyword>
<evidence type="ECO:0000313" key="7">
    <source>
        <dbReference type="EMBL" id="KAF9981035.1"/>
    </source>
</evidence>
<evidence type="ECO:0000313" key="8">
    <source>
        <dbReference type="Proteomes" id="UP000749646"/>
    </source>
</evidence>
<dbReference type="Pfam" id="PF11754">
    <property type="entry name" value="Velvet"/>
    <property type="match status" value="1"/>
</dbReference>
<evidence type="ECO:0000256" key="1">
    <source>
        <dbReference type="ARBA" id="ARBA00004123"/>
    </source>
</evidence>
<dbReference type="AlphaFoldDB" id="A0A9P6M8Y5"/>
<proteinExistence type="predicted"/>
<dbReference type="GO" id="GO:0005634">
    <property type="term" value="C:nucleus"/>
    <property type="evidence" value="ECO:0007669"/>
    <property type="project" value="UniProtKB-SubCell"/>
</dbReference>
<dbReference type="PANTHER" id="PTHR33572:SF3">
    <property type="entry name" value="VELVET COMPLEX SUBUNIT B"/>
    <property type="match status" value="1"/>
</dbReference>
<dbReference type="InterPro" id="IPR037525">
    <property type="entry name" value="Velvet_dom"/>
</dbReference>
<feature type="region of interest" description="Disordered" evidence="5">
    <location>
        <begin position="111"/>
        <end position="147"/>
    </location>
</feature>
<sequence>MKPCALTRSFLSDWPDPFSQLSDQTFIVTADLWLEDEMTECDLVLISPIPSSKTVDSQQQHKHQQASIILESQQATTPGLSSASIASRMSIHKVIHDQEEHQDGDELEAGADADGEEEEAGADGEEEDEAELHPDEGQSVEQETGRSTRNLVGQISVNGQAAPDLNNGMLHIWFAFSILSIRTEGFFKLRFCLTDIERIPRNKGGKSKTICEVFSNTIHVQTPKRFQGTYDNNEIAVHLNKNSIRIPARKDENKRRSPT</sequence>
<comment type="caution">
    <text evidence="7">The sequence shown here is derived from an EMBL/GenBank/DDBJ whole genome shotgun (WGS) entry which is preliminary data.</text>
</comment>
<dbReference type="OrthoDB" id="5599552at2759"/>
<organism evidence="7 8">
    <name type="scientific">Modicella reniformis</name>
    <dbReference type="NCBI Taxonomy" id="1440133"/>
    <lineage>
        <taxon>Eukaryota</taxon>
        <taxon>Fungi</taxon>
        <taxon>Fungi incertae sedis</taxon>
        <taxon>Mucoromycota</taxon>
        <taxon>Mortierellomycotina</taxon>
        <taxon>Mortierellomycetes</taxon>
        <taxon>Mortierellales</taxon>
        <taxon>Mortierellaceae</taxon>
        <taxon>Modicella</taxon>
    </lineage>
</organism>
<dbReference type="Proteomes" id="UP000749646">
    <property type="component" value="Unassembled WGS sequence"/>
</dbReference>
<dbReference type="InterPro" id="IPR021740">
    <property type="entry name" value="Velvet"/>
</dbReference>
<keyword evidence="8" id="KW-1185">Reference proteome</keyword>
<keyword evidence="3" id="KW-0804">Transcription</keyword>
<gene>
    <name evidence="7" type="ORF">BGZ65_004390</name>
</gene>
<feature type="domain" description="Velvet" evidence="6">
    <location>
        <begin position="1"/>
        <end position="249"/>
    </location>
</feature>
<protein>
    <recommendedName>
        <fullName evidence="6">Velvet domain-containing protein</fullName>
    </recommendedName>
</protein>
<feature type="compositionally biased region" description="Acidic residues" evidence="5">
    <location>
        <begin position="111"/>
        <end position="130"/>
    </location>
</feature>
<dbReference type="EMBL" id="JAAAHW010003753">
    <property type="protein sequence ID" value="KAF9981035.1"/>
    <property type="molecule type" value="Genomic_DNA"/>
</dbReference>
<dbReference type="InterPro" id="IPR038491">
    <property type="entry name" value="Velvet_dom_sf"/>
</dbReference>
<comment type="subcellular location">
    <subcellularLocation>
        <location evidence="1">Nucleus</location>
    </subcellularLocation>
</comment>
<reference evidence="7" key="1">
    <citation type="journal article" date="2020" name="Fungal Divers.">
        <title>Resolving the Mortierellaceae phylogeny through synthesis of multi-gene phylogenetics and phylogenomics.</title>
        <authorList>
            <person name="Vandepol N."/>
            <person name="Liber J."/>
            <person name="Desiro A."/>
            <person name="Na H."/>
            <person name="Kennedy M."/>
            <person name="Barry K."/>
            <person name="Grigoriev I.V."/>
            <person name="Miller A.N."/>
            <person name="O'Donnell K."/>
            <person name="Stajich J.E."/>
            <person name="Bonito G."/>
        </authorList>
    </citation>
    <scope>NUCLEOTIDE SEQUENCE</scope>
    <source>
        <strain evidence="7">MES-2147</strain>
    </source>
</reference>
<evidence type="ECO:0000259" key="6">
    <source>
        <dbReference type="PROSITE" id="PS51821"/>
    </source>
</evidence>
<keyword evidence="2" id="KW-0805">Transcription regulation</keyword>
<dbReference type="PANTHER" id="PTHR33572">
    <property type="entry name" value="SPORE DEVELOPMENT REGULATOR VOSA"/>
    <property type="match status" value="1"/>
</dbReference>
<name>A0A9P6M8Y5_9FUNG</name>
<evidence type="ECO:0000256" key="4">
    <source>
        <dbReference type="ARBA" id="ARBA00023242"/>
    </source>
</evidence>
<evidence type="ECO:0000256" key="3">
    <source>
        <dbReference type="ARBA" id="ARBA00023163"/>
    </source>
</evidence>
<dbReference type="Gene3D" id="2.60.40.3960">
    <property type="entry name" value="Velvet domain"/>
    <property type="match status" value="1"/>
</dbReference>
<dbReference type="PROSITE" id="PS51821">
    <property type="entry name" value="VELVET"/>
    <property type="match status" value="1"/>
</dbReference>
<evidence type="ECO:0000256" key="5">
    <source>
        <dbReference type="SAM" id="MobiDB-lite"/>
    </source>
</evidence>